<comment type="caution">
    <text evidence="1">The sequence shown here is derived from an EMBL/GenBank/DDBJ whole genome shotgun (WGS) entry which is preliminary data.</text>
</comment>
<dbReference type="Proteomes" id="UP001596086">
    <property type="component" value="Unassembled WGS sequence"/>
</dbReference>
<gene>
    <name evidence="1" type="ORF">ACFPO9_06530</name>
</gene>
<evidence type="ECO:0000313" key="1">
    <source>
        <dbReference type="EMBL" id="MFC5548168.1"/>
    </source>
</evidence>
<accession>A0ABW0RY37</accession>
<evidence type="ECO:0000313" key="2">
    <source>
        <dbReference type="Proteomes" id="UP001596086"/>
    </source>
</evidence>
<dbReference type="EMBL" id="JBHSMZ010000004">
    <property type="protein sequence ID" value="MFC5548168.1"/>
    <property type="molecule type" value="Genomic_DNA"/>
</dbReference>
<protein>
    <submittedName>
        <fullName evidence="1">DUF2303 family protein</fullName>
    </submittedName>
</protein>
<name>A0ABW0RY37_9BURK</name>
<dbReference type="RefSeq" id="WP_379768632.1">
    <property type="nucleotide sequence ID" value="NZ_JBHSMZ010000004.1"/>
</dbReference>
<reference evidence="2" key="1">
    <citation type="journal article" date="2019" name="Int. J. Syst. Evol. Microbiol.">
        <title>The Global Catalogue of Microorganisms (GCM) 10K type strain sequencing project: providing services to taxonomists for standard genome sequencing and annotation.</title>
        <authorList>
            <consortium name="The Broad Institute Genomics Platform"/>
            <consortium name="The Broad Institute Genome Sequencing Center for Infectious Disease"/>
            <person name="Wu L."/>
            <person name="Ma J."/>
        </authorList>
    </citation>
    <scope>NUCLEOTIDE SEQUENCE [LARGE SCALE GENOMIC DNA]</scope>
    <source>
        <strain evidence="2">CGMCC 4.5798</strain>
    </source>
</reference>
<dbReference type="InterPro" id="IPR019276">
    <property type="entry name" value="DUF2303"/>
</dbReference>
<organism evidence="1 2">
    <name type="scientific">Massilia aerilata</name>
    <dbReference type="NCBI Taxonomy" id="453817"/>
    <lineage>
        <taxon>Bacteria</taxon>
        <taxon>Pseudomonadati</taxon>
        <taxon>Pseudomonadota</taxon>
        <taxon>Betaproteobacteria</taxon>
        <taxon>Burkholderiales</taxon>
        <taxon>Oxalobacteraceae</taxon>
        <taxon>Telluria group</taxon>
        <taxon>Massilia</taxon>
    </lineage>
</organism>
<proteinExistence type="predicted"/>
<sequence length="297" mass="32713">MNESQNASASGIVAGQLAAAVQTQEHLQISDSAIAQLGALTVAAANVRAIGDAHFLILPPDYKHIDVTKAIENALPEPYRKSGAVVLSDLPSFLQYVADQAAEDSCYIYAHADTRALVAVLNDHEQGHGGLPAWRDFRVSYTAELSREFSAWYKNDRKPMDQEEFAVFLEDNVADISEPSGETMLQVALTLQAKTEVAFSSHRRLDNGQVQLTYTENIDARAGAGDIMIPREFALGLRLFKNGDGYKVRARLKYRLGGGKVKFWYELDRVENAIEDAFNAYVDKARESGFTVLIGKP</sequence>
<dbReference type="Pfam" id="PF10065">
    <property type="entry name" value="DUF2303"/>
    <property type="match status" value="1"/>
</dbReference>
<keyword evidence="2" id="KW-1185">Reference proteome</keyword>